<name>A0A645BVH8_9ZZZZ</name>
<comment type="similarity">
    <text evidence="2">Belongs to the polysaccharide synthase family.</text>
</comment>
<feature type="transmembrane region" description="Helical" evidence="7">
    <location>
        <begin position="149"/>
        <end position="167"/>
    </location>
</feature>
<dbReference type="PANTHER" id="PTHR30250">
    <property type="entry name" value="PST FAMILY PREDICTED COLANIC ACID TRANSPORTER"/>
    <property type="match status" value="1"/>
</dbReference>
<dbReference type="GO" id="GO:0005886">
    <property type="term" value="C:plasma membrane"/>
    <property type="evidence" value="ECO:0007669"/>
    <property type="project" value="UniProtKB-SubCell"/>
</dbReference>
<evidence type="ECO:0000313" key="8">
    <source>
        <dbReference type="EMBL" id="MPM69088.1"/>
    </source>
</evidence>
<feature type="transmembrane region" description="Helical" evidence="7">
    <location>
        <begin position="228"/>
        <end position="248"/>
    </location>
</feature>
<dbReference type="AlphaFoldDB" id="A0A645BVH8"/>
<protein>
    <submittedName>
        <fullName evidence="8">Uncharacterized protein</fullName>
    </submittedName>
</protein>
<keyword evidence="6 7" id="KW-0472">Membrane</keyword>
<keyword evidence="4 7" id="KW-0812">Transmembrane</keyword>
<feature type="transmembrane region" description="Helical" evidence="7">
    <location>
        <begin position="279"/>
        <end position="300"/>
    </location>
</feature>
<dbReference type="EMBL" id="VSSQ01022641">
    <property type="protein sequence ID" value="MPM69088.1"/>
    <property type="molecule type" value="Genomic_DNA"/>
</dbReference>
<evidence type="ECO:0000256" key="2">
    <source>
        <dbReference type="ARBA" id="ARBA00007430"/>
    </source>
</evidence>
<dbReference type="Pfam" id="PF13440">
    <property type="entry name" value="Polysacc_synt_3"/>
    <property type="match status" value="1"/>
</dbReference>
<sequence>MEFKKFFFSSLSGTLISGIVGILMAMNGFGVWSLITATLVDQTLDSLILFITTRWLPTGKISLIKTKPMFKFAYKIILSEFVSRAYEQIRSLAIGKAFSPSDLAYNSKGQKFPQMIIEVTNTTIIRVISPTFSEYQDDKIKMVAAARRSVSVSSFLLAPLLIGMAATANHLVPLIFTDTWNACIPFLQLYCFTYLFQPIHSINLKIIQSVGRSDIALKIELFKKGMGLIFLAIAVFVFKNALIAAASFTAMSLVALFVNAYPCKILIGYGLVDTFKDSMPSIILAVVMGSIVYLLGIFIISDWLALFIQVTSGAIIYMCLCFVFKLEPMRYLLGYLVERSKNGR</sequence>
<evidence type="ECO:0000256" key="6">
    <source>
        <dbReference type="ARBA" id="ARBA00023136"/>
    </source>
</evidence>
<dbReference type="PANTHER" id="PTHR30250:SF10">
    <property type="entry name" value="LIPOPOLYSACCHARIDE BIOSYNTHESIS PROTEIN WZXC"/>
    <property type="match status" value="1"/>
</dbReference>
<accession>A0A645BVH8</accession>
<comment type="caution">
    <text evidence="8">The sequence shown here is derived from an EMBL/GenBank/DDBJ whole genome shotgun (WGS) entry which is preliminary data.</text>
</comment>
<proteinExistence type="inferred from homology"/>
<evidence type="ECO:0000256" key="4">
    <source>
        <dbReference type="ARBA" id="ARBA00022692"/>
    </source>
</evidence>
<feature type="transmembrane region" description="Helical" evidence="7">
    <location>
        <begin position="254"/>
        <end position="272"/>
    </location>
</feature>
<comment type="subcellular location">
    <subcellularLocation>
        <location evidence="1">Cell membrane</location>
        <topology evidence="1">Multi-pass membrane protein</topology>
    </subcellularLocation>
</comment>
<gene>
    <name evidence="8" type="ORF">SDC9_116032</name>
</gene>
<evidence type="ECO:0000256" key="3">
    <source>
        <dbReference type="ARBA" id="ARBA00022475"/>
    </source>
</evidence>
<feature type="transmembrane region" description="Helical" evidence="7">
    <location>
        <begin position="179"/>
        <end position="196"/>
    </location>
</feature>
<feature type="transmembrane region" description="Helical" evidence="7">
    <location>
        <begin position="306"/>
        <end position="324"/>
    </location>
</feature>
<organism evidence="8">
    <name type="scientific">bioreactor metagenome</name>
    <dbReference type="NCBI Taxonomy" id="1076179"/>
    <lineage>
        <taxon>unclassified sequences</taxon>
        <taxon>metagenomes</taxon>
        <taxon>ecological metagenomes</taxon>
    </lineage>
</organism>
<evidence type="ECO:0000256" key="5">
    <source>
        <dbReference type="ARBA" id="ARBA00022989"/>
    </source>
</evidence>
<dbReference type="InterPro" id="IPR050833">
    <property type="entry name" value="Poly_Biosynth_Transport"/>
</dbReference>
<feature type="transmembrane region" description="Helical" evidence="7">
    <location>
        <begin position="7"/>
        <end position="26"/>
    </location>
</feature>
<reference evidence="8" key="1">
    <citation type="submission" date="2019-08" db="EMBL/GenBank/DDBJ databases">
        <authorList>
            <person name="Kucharzyk K."/>
            <person name="Murdoch R.W."/>
            <person name="Higgins S."/>
            <person name="Loffler F."/>
        </authorList>
    </citation>
    <scope>NUCLEOTIDE SEQUENCE</scope>
</reference>
<evidence type="ECO:0000256" key="7">
    <source>
        <dbReference type="SAM" id="Phobius"/>
    </source>
</evidence>
<keyword evidence="5 7" id="KW-1133">Transmembrane helix</keyword>
<evidence type="ECO:0000256" key="1">
    <source>
        <dbReference type="ARBA" id="ARBA00004651"/>
    </source>
</evidence>
<keyword evidence="3" id="KW-1003">Cell membrane</keyword>